<gene>
    <name evidence="7" type="ORF">LITE_LOCUS38389</name>
</gene>
<dbReference type="Pfam" id="PF03151">
    <property type="entry name" value="TPT"/>
    <property type="match status" value="1"/>
</dbReference>
<dbReference type="EMBL" id="CAMGYJ010000009">
    <property type="protein sequence ID" value="CAI0470001.1"/>
    <property type="molecule type" value="Genomic_DNA"/>
</dbReference>
<organism evidence="7 8">
    <name type="scientific">Linum tenue</name>
    <dbReference type="NCBI Taxonomy" id="586396"/>
    <lineage>
        <taxon>Eukaryota</taxon>
        <taxon>Viridiplantae</taxon>
        <taxon>Streptophyta</taxon>
        <taxon>Embryophyta</taxon>
        <taxon>Tracheophyta</taxon>
        <taxon>Spermatophyta</taxon>
        <taxon>Magnoliopsida</taxon>
        <taxon>eudicotyledons</taxon>
        <taxon>Gunneridae</taxon>
        <taxon>Pentapetalae</taxon>
        <taxon>rosids</taxon>
        <taxon>fabids</taxon>
        <taxon>Malpighiales</taxon>
        <taxon>Linaceae</taxon>
        <taxon>Linum</taxon>
    </lineage>
</organism>
<evidence type="ECO:0000313" key="8">
    <source>
        <dbReference type="Proteomes" id="UP001154282"/>
    </source>
</evidence>
<dbReference type="Proteomes" id="UP001154282">
    <property type="component" value="Unassembled WGS sequence"/>
</dbReference>
<evidence type="ECO:0000259" key="6">
    <source>
        <dbReference type="Pfam" id="PF03151"/>
    </source>
</evidence>
<feature type="transmembrane region" description="Helical" evidence="5">
    <location>
        <begin position="93"/>
        <end position="110"/>
    </location>
</feature>
<comment type="subcellular location">
    <subcellularLocation>
        <location evidence="1">Membrane</location>
        <topology evidence="1">Multi-pass membrane protein</topology>
    </subcellularLocation>
</comment>
<evidence type="ECO:0000256" key="4">
    <source>
        <dbReference type="ARBA" id="ARBA00023136"/>
    </source>
</evidence>
<evidence type="ECO:0000256" key="3">
    <source>
        <dbReference type="ARBA" id="ARBA00022989"/>
    </source>
</evidence>
<evidence type="ECO:0000256" key="2">
    <source>
        <dbReference type="ARBA" id="ARBA00022692"/>
    </source>
</evidence>
<evidence type="ECO:0000256" key="1">
    <source>
        <dbReference type="ARBA" id="ARBA00004141"/>
    </source>
</evidence>
<feature type="domain" description="Sugar phosphate transporter" evidence="6">
    <location>
        <begin position="102"/>
        <end position="414"/>
    </location>
</feature>
<comment type="caution">
    <text evidence="7">The sequence shown here is derived from an EMBL/GenBank/DDBJ whole genome shotgun (WGS) entry which is preliminary data.</text>
</comment>
<keyword evidence="2 5" id="KW-0812">Transmembrane</keyword>
<feature type="transmembrane region" description="Helical" evidence="5">
    <location>
        <begin position="224"/>
        <end position="243"/>
    </location>
</feature>
<feature type="transmembrane region" description="Helical" evidence="5">
    <location>
        <begin position="281"/>
        <end position="298"/>
    </location>
</feature>
<keyword evidence="4 5" id="KW-0472">Membrane</keyword>
<feature type="transmembrane region" description="Helical" evidence="5">
    <location>
        <begin position="335"/>
        <end position="360"/>
    </location>
</feature>
<dbReference type="GO" id="GO:0016020">
    <property type="term" value="C:membrane"/>
    <property type="evidence" value="ECO:0007669"/>
    <property type="project" value="UniProtKB-SubCell"/>
</dbReference>
<feature type="transmembrane region" description="Helical" evidence="5">
    <location>
        <begin position="249"/>
        <end position="269"/>
    </location>
</feature>
<dbReference type="InterPro" id="IPR004853">
    <property type="entry name" value="Sugar_P_trans_dom"/>
</dbReference>
<evidence type="ECO:0000256" key="5">
    <source>
        <dbReference type="SAM" id="Phobius"/>
    </source>
</evidence>
<name>A0AAV0PIC4_9ROSI</name>
<feature type="transmembrane region" description="Helical" evidence="5">
    <location>
        <begin position="122"/>
        <end position="141"/>
    </location>
</feature>
<reference evidence="7" key="1">
    <citation type="submission" date="2022-08" db="EMBL/GenBank/DDBJ databases">
        <authorList>
            <person name="Gutierrez-Valencia J."/>
        </authorList>
    </citation>
    <scope>NUCLEOTIDE SEQUENCE</scope>
</reference>
<dbReference type="AlphaFoldDB" id="A0AAV0PIC4"/>
<feature type="non-terminal residue" evidence="7">
    <location>
        <position position="1"/>
    </location>
</feature>
<keyword evidence="3 5" id="KW-1133">Transmembrane helix</keyword>
<accession>A0AAV0PIC4</accession>
<sequence length="422" mass="46202">GFGGSGQLPARINARLSVSELSFTFPLLLKKAVATSLPSHCAPTTTFTEPETQPAEDRSMDSNEKLPFFFRSTTSAAERKQHIGDSAAMSRKGVVAATSYMATAVLLFMFNKAALSTYGFPYANVITLFQMICSCIFLYAMKYWKVISFTATEVSSSTVNPAAFVPLKTLAHTTPLAFSYLLYMLVTMESVRGINVPMYTTLRRTTVAFTMVVEYLLTGKKHSLPVLGSVGIIILGAFVAGARDLSFDAYSYCVVFVANICTAIYLASIARIGKSSGLNSFGLMWCNGVICLPALLVWTSDFRSFLACCLRLYSPLSNVFAVLNFAYWKNCVVSFVVVLFFLQAVMLLSCILAFLINYFVFLNTAVNSAVTQSICGNLKDLFTIGLGWMLFGGLPFDLMNILGQFMGFLGSCLYAYCKLQGK</sequence>
<feature type="transmembrane region" description="Helical" evidence="5">
    <location>
        <begin position="162"/>
        <end position="186"/>
    </location>
</feature>
<proteinExistence type="predicted"/>
<evidence type="ECO:0000313" key="7">
    <source>
        <dbReference type="EMBL" id="CAI0470001.1"/>
    </source>
</evidence>
<dbReference type="PANTHER" id="PTHR11132">
    <property type="entry name" value="SOLUTE CARRIER FAMILY 35"/>
    <property type="match status" value="1"/>
</dbReference>
<keyword evidence="8" id="KW-1185">Reference proteome</keyword>
<protein>
    <recommendedName>
        <fullName evidence="6">Sugar phosphate transporter domain-containing protein</fullName>
    </recommendedName>
</protein>
<dbReference type="InterPro" id="IPR050186">
    <property type="entry name" value="TPT_transporter"/>
</dbReference>